<keyword evidence="10" id="KW-1185">Reference proteome</keyword>
<evidence type="ECO:0000313" key="9">
    <source>
        <dbReference type="EMBL" id="WBL35521.1"/>
    </source>
</evidence>
<evidence type="ECO:0000256" key="6">
    <source>
        <dbReference type="ARBA" id="ARBA00022989"/>
    </source>
</evidence>
<evidence type="ECO:0000256" key="8">
    <source>
        <dbReference type="SAM" id="Phobius"/>
    </source>
</evidence>
<evidence type="ECO:0000256" key="1">
    <source>
        <dbReference type="ARBA" id="ARBA00004651"/>
    </source>
</evidence>
<dbReference type="Pfam" id="PF03591">
    <property type="entry name" value="AzlC"/>
    <property type="match status" value="1"/>
</dbReference>
<reference evidence="9 10" key="1">
    <citation type="journal article" date="2023" name="ISME J.">
        <title>Thermophilic Dehalococcoidia with unusual traits shed light on an unexpected past.</title>
        <authorList>
            <person name="Palmer M."/>
            <person name="Covington J.K."/>
            <person name="Zhou E.M."/>
            <person name="Thomas S.C."/>
            <person name="Habib N."/>
            <person name="Seymour C.O."/>
            <person name="Lai D."/>
            <person name="Johnston J."/>
            <person name="Hashimi A."/>
            <person name="Jiao J.Y."/>
            <person name="Muok A.R."/>
            <person name="Liu L."/>
            <person name="Xian W.D."/>
            <person name="Zhi X.Y."/>
            <person name="Li M.M."/>
            <person name="Silva L.P."/>
            <person name="Bowen B.P."/>
            <person name="Louie K."/>
            <person name="Briegel A."/>
            <person name="Pett-Ridge J."/>
            <person name="Weber P.K."/>
            <person name="Tocheva E.I."/>
            <person name="Woyke T."/>
            <person name="Northen T.R."/>
            <person name="Mayali X."/>
            <person name="Li W.J."/>
            <person name="Hedlund B.P."/>
        </authorList>
    </citation>
    <scope>NUCLEOTIDE SEQUENCE [LARGE SCALE GENOMIC DNA]</scope>
    <source>
        <strain evidence="9 10">YIM 72310</strain>
    </source>
</reference>
<dbReference type="InterPro" id="IPR011606">
    <property type="entry name" value="Brnchd-chn_aa_trnsp_permease"/>
</dbReference>
<evidence type="ECO:0000256" key="7">
    <source>
        <dbReference type="ARBA" id="ARBA00023136"/>
    </source>
</evidence>
<dbReference type="Proteomes" id="UP001212803">
    <property type="component" value="Chromosome"/>
</dbReference>
<dbReference type="RefSeq" id="WP_270056047.1">
    <property type="nucleotide sequence ID" value="NZ_CP115149.1"/>
</dbReference>
<gene>
    <name evidence="9" type="ORF">O0235_12150</name>
</gene>
<protein>
    <submittedName>
        <fullName evidence="9">AzlC family ABC transporter permease</fullName>
    </submittedName>
</protein>
<keyword evidence="4" id="KW-1003">Cell membrane</keyword>
<evidence type="ECO:0000256" key="2">
    <source>
        <dbReference type="ARBA" id="ARBA00010735"/>
    </source>
</evidence>
<name>A0ABY7M4S2_9CHLR</name>
<feature type="transmembrane region" description="Helical" evidence="8">
    <location>
        <begin position="59"/>
        <end position="81"/>
    </location>
</feature>
<evidence type="ECO:0000313" key="10">
    <source>
        <dbReference type="Proteomes" id="UP001212803"/>
    </source>
</evidence>
<keyword evidence="7 8" id="KW-0472">Membrane</keyword>
<feature type="transmembrane region" description="Helical" evidence="8">
    <location>
        <begin position="130"/>
        <end position="153"/>
    </location>
</feature>
<sequence length="222" mass="21014">MSDADPSDAVLSGARAAAPIALVVAVFGASFGVLAPAAGFSPAAALIMSATTFAGSAQFAAVSVLAEGGSLAAAVAAALLLNARYGPIGLSAAPALRGGPARRFFAAQLLVDESWAIAAGASGRIAPRRLLGAGGAIYLGWVAGTAAGLAAGAAVASPAALGLDAAFPALFLGLLAPRLRSPAGRRAAAAGAVIALALTPVAPPGVPIIAAALGAFTGAGRS</sequence>
<dbReference type="PANTHER" id="PTHR34979">
    <property type="entry name" value="INNER MEMBRANE PROTEIN YGAZ"/>
    <property type="match status" value="1"/>
</dbReference>
<keyword evidence="5 8" id="KW-0812">Transmembrane</keyword>
<feature type="transmembrane region" description="Helical" evidence="8">
    <location>
        <begin position="159"/>
        <end position="176"/>
    </location>
</feature>
<dbReference type="PANTHER" id="PTHR34979:SF1">
    <property type="entry name" value="INNER MEMBRANE PROTEIN YGAZ"/>
    <property type="match status" value="1"/>
</dbReference>
<dbReference type="EMBL" id="CP115149">
    <property type="protein sequence ID" value="WBL35521.1"/>
    <property type="molecule type" value="Genomic_DNA"/>
</dbReference>
<evidence type="ECO:0000256" key="3">
    <source>
        <dbReference type="ARBA" id="ARBA00022448"/>
    </source>
</evidence>
<accession>A0ABY7M4S2</accession>
<evidence type="ECO:0000256" key="4">
    <source>
        <dbReference type="ARBA" id="ARBA00022475"/>
    </source>
</evidence>
<organism evidence="9 10">
    <name type="scientific">Tepidiforma flava</name>
    <dbReference type="NCBI Taxonomy" id="3004094"/>
    <lineage>
        <taxon>Bacteria</taxon>
        <taxon>Bacillati</taxon>
        <taxon>Chloroflexota</taxon>
        <taxon>Tepidiformia</taxon>
        <taxon>Tepidiformales</taxon>
        <taxon>Tepidiformaceae</taxon>
        <taxon>Tepidiforma</taxon>
    </lineage>
</organism>
<feature type="transmembrane region" description="Helical" evidence="8">
    <location>
        <begin position="20"/>
        <end position="47"/>
    </location>
</feature>
<keyword evidence="6 8" id="KW-1133">Transmembrane helix</keyword>
<comment type="similarity">
    <text evidence="2">Belongs to the AzlC family.</text>
</comment>
<feature type="transmembrane region" description="Helical" evidence="8">
    <location>
        <begin position="188"/>
        <end position="216"/>
    </location>
</feature>
<comment type="subcellular location">
    <subcellularLocation>
        <location evidence="1">Cell membrane</location>
        <topology evidence="1">Multi-pass membrane protein</topology>
    </subcellularLocation>
</comment>
<evidence type="ECO:0000256" key="5">
    <source>
        <dbReference type="ARBA" id="ARBA00022692"/>
    </source>
</evidence>
<proteinExistence type="inferred from homology"/>
<keyword evidence="3" id="KW-0813">Transport</keyword>